<evidence type="ECO:0000256" key="2">
    <source>
        <dbReference type="ARBA" id="ARBA00006046"/>
    </source>
</evidence>
<evidence type="ECO:0000313" key="8">
    <source>
        <dbReference type="Proteomes" id="UP000283523"/>
    </source>
</evidence>
<dbReference type="Pfam" id="PF01593">
    <property type="entry name" value="Amino_oxidase"/>
    <property type="match status" value="1"/>
</dbReference>
<keyword evidence="3 5" id="KW-0125">Carotenoid biosynthesis</keyword>
<gene>
    <name evidence="7" type="primary">crtI</name>
    <name evidence="7" type="ORF">DYU11_21930</name>
</gene>
<dbReference type="GO" id="GO:0016117">
    <property type="term" value="P:carotenoid biosynthetic process"/>
    <property type="evidence" value="ECO:0007669"/>
    <property type="project" value="UniProtKB-KW"/>
</dbReference>
<feature type="domain" description="Amine oxidase" evidence="6">
    <location>
        <begin position="12"/>
        <end position="269"/>
    </location>
</feature>
<comment type="caution">
    <text evidence="7">The sequence shown here is derived from an EMBL/GenBank/DDBJ whole genome shotgun (WGS) entry which is preliminary data.</text>
</comment>
<name>A0A418M4U4_9BACT</name>
<keyword evidence="4 5" id="KW-0560">Oxidoreductase</keyword>
<evidence type="ECO:0000259" key="6">
    <source>
        <dbReference type="Pfam" id="PF01593"/>
    </source>
</evidence>
<dbReference type="PANTHER" id="PTHR43734">
    <property type="entry name" value="PHYTOENE DESATURASE"/>
    <property type="match status" value="1"/>
</dbReference>
<evidence type="ECO:0000256" key="3">
    <source>
        <dbReference type="ARBA" id="ARBA00022746"/>
    </source>
</evidence>
<evidence type="ECO:0000256" key="1">
    <source>
        <dbReference type="ARBA" id="ARBA00004829"/>
    </source>
</evidence>
<dbReference type="InterPro" id="IPR002937">
    <property type="entry name" value="Amino_oxidase"/>
</dbReference>
<evidence type="ECO:0000313" key="7">
    <source>
        <dbReference type="EMBL" id="RIV20694.1"/>
    </source>
</evidence>
<dbReference type="Proteomes" id="UP000283523">
    <property type="component" value="Unassembled WGS sequence"/>
</dbReference>
<dbReference type="Gene3D" id="3.50.50.60">
    <property type="entry name" value="FAD/NAD(P)-binding domain"/>
    <property type="match status" value="2"/>
</dbReference>
<dbReference type="NCBIfam" id="TIGR02734">
    <property type="entry name" value="crtI_fam"/>
    <property type="match status" value="1"/>
</dbReference>
<sequence>MSKNAVVIGAGIAGIASAIRLAVKGYSVDVYEANAYPGGKLSSFEHTRADGNVYRFDAGPSLFTMPHLVVELFRLAGRNPADYFQYVRLDETCRYFWDDGTRLTAWADHDRFAAEVETVLGEPGEHLLAHLNDSALKYGVTEKLFLHRSLHKASTWLNRDALRGYLNLPKLGVFGTMNGANERRFRHPKLVQLFNRYATYNGSDPYQTPATLNIIPHLEYNIGAFFPKDGMISITNSLVSLAEELGVRFHYNTRVTEIVTEGKRVVGVRAEGMGLGAEGIGLSAEPSAVNTPGAEPHAPRPAPIALCVTNMDVVNAFRKLLPNAKQPERILRQPKSSSGLIFYWGIKREFAQLGLHTIFFSNDYRTEFDYLFRRNELYDDPTIYLNITSKHKPDDAPPGCENWFILLNAPNNTGQDWDAIIARARQDVIRKLSHNLGVDVGSLIETESVLDPRTIESRTSSSQGALYGNSSNNRFAAFLRHANFSREFENLYFVGGSVHPGGGIPLCLLSAKIATDFVQGA</sequence>
<comment type="pathway">
    <text evidence="1 5">Carotenoid biosynthesis.</text>
</comment>
<keyword evidence="8" id="KW-1185">Reference proteome</keyword>
<dbReference type="OrthoDB" id="9774675at2"/>
<protein>
    <submittedName>
        <fullName evidence="7">Phytoene desaturase</fullName>
    </submittedName>
</protein>
<evidence type="ECO:0000256" key="4">
    <source>
        <dbReference type="ARBA" id="ARBA00023002"/>
    </source>
</evidence>
<evidence type="ECO:0000256" key="5">
    <source>
        <dbReference type="RuleBase" id="RU362075"/>
    </source>
</evidence>
<dbReference type="InterPro" id="IPR014105">
    <property type="entry name" value="Carotenoid/retinoid_OxRdtase"/>
</dbReference>
<proteinExistence type="inferred from homology"/>
<dbReference type="SUPFAM" id="SSF51905">
    <property type="entry name" value="FAD/NAD(P)-binding domain"/>
    <property type="match status" value="1"/>
</dbReference>
<dbReference type="InterPro" id="IPR036188">
    <property type="entry name" value="FAD/NAD-bd_sf"/>
</dbReference>
<comment type="similarity">
    <text evidence="2 5">Belongs to the carotenoid/retinoid oxidoreductase family.</text>
</comment>
<dbReference type="GO" id="GO:0016491">
    <property type="term" value="F:oxidoreductase activity"/>
    <property type="evidence" value="ECO:0007669"/>
    <property type="project" value="UniProtKB-KW"/>
</dbReference>
<dbReference type="AlphaFoldDB" id="A0A418M4U4"/>
<dbReference type="EMBL" id="QXED01000006">
    <property type="protein sequence ID" value="RIV20694.1"/>
    <property type="molecule type" value="Genomic_DNA"/>
</dbReference>
<accession>A0A418M4U4</accession>
<dbReference type="RefSeq" id="WP_119669864.1">
    <property type="nucleotide sequence ID" value="NZ_QXED01000006.1"/>
</dbReference>
<organism evidence="7 8">
    <name type="scientific">Fibrisoma montanum</name>
    <dbReference type="NCBI Taxonomy" id="2305895"/>
    <lineage>
        <taxon>Bacteria</taxon>
        <taxon>Pseudomonadati</taxon>
        <taxon>Bacteroidota</taxon>
        <taxon>Cytophagia</taxon>
        <taxon>Cytophagales</taxon>
        <taxon>Spirosomataceae</taxon>
        <taxon>Fibrisoma</taxon>
    </lineage>
</organism>
<dbReference type="PANTHER" id="PTHR43734:SF7">
    <property type="entry name" value="4,4'-DIAPONEUROSPORENE OXYGENASE"/>
    <property type="match status" value="1"/>
</dbReference>
<reference evidence="7 8" key="1">
    <citation type="submission" date="2018-08" db="EMBL/GenBank/DDBJ databases">
        <title>Fibrisoma montanum sp. nov., isolated from Danxia mountain soil.</title>
        <authorList>
            <person name="Huang Y."/>
        </authorList>
    </citation>
    <scope>NUCLEOTIDE SEQUENCE [LARGE SCALE GENOMIC DNA]</scope>
    <source>
        <strain evidence="7 8">HYT19</strain>
    </source>
</reference>